<keyword evidence="1" id="KW-1133">Transmembrane helix</keyword>
<organism evidence="2">
    <name type="scientific">Microbacterium sp. A8/3-1</name>
    <dbReference type="NCBI Taxonomy" id="3160749"/>
    <lineage>
        <taxon>Bacteria</taxon>
        <taxon>Bacillati</taxon>
        <taxon>Actinomycetota</taxon>
        <taxon>Actinomycetes</taxon>
        <taxon>Micrococcales</taxon>
        <taxon>Microbacteriaceae</taxon>
        <taxon>Microbacterium</taxon>
    </lineage>
</organism>
<feature type="transmembrane region" description="Helical" evidence="1">
    <location>
        <begin position="63"/>
        <end position="84"/>
    </location>
</feature>
<keyword evidence="1" id="KW-0812">Transmembrane</keyword>
<proteinExistence type="predicted"/>
<dbReference type="Pfam" id="PF19865">
    <property type="entry name" value="DUF6338"/>
    <property type="match status" value="1"/>
</dbReference>
<reference evidence="2" key="1">
    <citation type="submission" date="2024-06" db="EMBL/GenBank/DDBJ databases">
        <title>Draft genome sequence of Microbacterium sp. strain A8/3-1, isolated from Oxytropis tragacanthoides Fisch. ex DC. Root nodules in the Altai region of Russia.</title>
        <authorList>
            <person name="Sazanova A."/>
            <person name="Guro P."/>
            <person name="Kuznetsova I."/>
            <person name="Belimov A."/>
            <person name="Safronova V."/>
        </authorList>
    </citation>
    <scope>NUCLEOTIDE SEQUENCE</scope>
    <source>
        <strain evidence="2">A8/3-1</strain>
    </source>
</reference>
<accession>A0AAU7VY20</accession>
<evidence type="ECO:0000256" key="1">
    <source>
        <dbReference type="SAM" id="Phobius"/>
    </source>
</evidence>
<feature type="transmembrane region" description="Helical" evidence="1">
    <location>
        <begin position="20"/>
        <end position="43"/>
    </location>
</feature>
<protein>
    <submittedName>
        <fullName evidence="2">DUF6338 family protein</fullName>
    </submittedName>
</protein>
<dbReference type="RefSeq" id="WP_350351722.1">
    <property type="nucleotide sequence ID" value="NZ_CP158357.1"/>
</dbReference>
<gene>
    <name evidence="2" type="ORF">ABS642_21530</name>
</gene>
<evidence type="ECO:0000313" key="2">
    <source>
        <dbReference type="EMBL" id="XBX78454.1"/>
    </source>
</evidence>
<dbReference type="EMBL" id="CP158357">
    <property type="protein sequence ID" value="XBX78454.1"/>
    <property type="molecule type" value="Genomic_DNA"/>
</dbReference>
<dbReference type="AlphaFoldDB" id="A0AAU7VY20"/>
<keyword evidence="1" id="KW-0472">Membrane</keyword>
<name>A0AAU7VY20_9MICO</name>
<dbReference type="InterPro" id="IPR045919">
    <property type="entry name" value="DUF6338"/>
</dbReference>
<sequence>MIFILVRSRLRGFRDVDRTVGARILLAFIVSVIFDAIYLAVLGPLALERLRSGENITSAELSGAAWLFILAALVLPALVSYAIYGGGKILGPFHRAAARLKTRLTDSRFESTPTAWDLAMTTTRAGWVRIRIADRVWVGGRFGETSYFSTYPEPRDIFIEEQYVMGELGAFIEPVVRSAGVWVAVTDEYIVEWLHDAEE</sequence>